<dbReference type="EMBL" id="LR812641">
    <property type="protein sequence ID" value="CAC5429820.1"/>
    <property type="molecule type" value="Genomic_DNA"/>
</dbReference>
<dbReference type="PRINTS" id="PR00449">
    <property type="entry name" value="RASTRNSFRMNG"/>
</dbReference>
<dbReference type="PROSITE" id="PS51421">
    <property type="entry name" value="RAS"/>
    <property type="match status" value="1"/>
</dbReference>
<reference evidence="14" key="2">
    <citation type="submission" date="2011-01" db="EMBL/GenBank/DDBJ databases">
        <authorList>
            <person name="Zhao B.P."/>
            <person name="Ren Z.A."/>
            <person name="Li C.D."/>
        </authorList>
    </citation>
    <scope>NUCLEOTIDE SEQUENCE</scope>
    <source>
        <strain evidence="14">BPK282A1</strain>
    </source>
</reference>
<dbReference type="SMART" id="SM00173">
    <property type="entry name" value="RAS"/>
    <property type="match status" value="1"/>
</dbReference>
<dbReference type="GO" id="GO:0032482">
    <property type="term" value="P:Rab protein signal transduction"/>
    <property type="evidence" value="ECO:0007669"/>
    <property type="project" value="InterPro"/>
</dbReference>
<dbReference type="Proteomes" id="UP000601710">
    <property type="component" value="Chromosome 21"/>
</dbReference>
<evidence type="ECO:0000256" key="5">
    <source>
        <dbReference type="ARBA" id="ARBA00022927"/>
    </source>
</evidence>
<dbReference type="Pfam" id="PF00071">
    <property type="entry name" value="Ras"/>
    <property type="match status" value="1"/>
</dbReference>
<accession>A0A3Q8IC02</accession>
<reference evidence="13" key="5">
    <citation type="submission" date="2020-06" db="EMBL/GenBank/DDBJ databases">
        <authorList>
            <person name="Camacho E."/>
            <person name="Gonzalez-de la Fuente S."/>
            <person name="Rastrojo A."/>
            <person name="Peiro-Pastor R."/>
            <person name="Solana JC."/>
            <person name="Tabera L."/>
            <person name="Gamarro F."/>
            <person name="Carrasco-Ramiro F."/>
            <person name="Requena JM."/>
            <person name="Aguado B."/>
        </authorList>
    </citation>
    <scope>NUCLEOTIDE SEQUENCE</scope>
</reference>
<dbReference type="EMBL" id="CP029520">
    <property type="protein sequence ID" value="AYU78547.1"/>
    <property type="molecule type" value="Genomic_DNA"/>
</dbReference>
<dbReference type="SMART" id="SM00174">
    <property type="entry name" value="RHO"/>
    <property type="match status" value="1"/>
</dbReference>
<dbReference type="InterPro" id="IPR005225">
    <property type="entry name" value="Small_GTP-bd"/>
</dbReference>
<dbReference type="KEGG" id="ldo:LDBPK_210870"/>
<dbReference type="Proteomes" id="UP000008980">
    <property type="component" value="Chromosome 21"/>
</dbReference>
<evidence type="ECO:0000256" key="1">
    <source>
        <dbReference type="ARBA" id="ARBA00006270"/>
    </source>
</evidence>
<evidence type="ECO:0000256" key="3">
    <source>
        <dbReference type="ARBA" id="ARBA00022448"/>
    </source>
</evidence>
<dbReference type="OMA" id="TWAKELY"/>
<dbReference type="GO" id="GO:0005525">
    <property type="term" value="F:GTP binding"/>
    <property type="evidence" value="ECO:0007669"/>
    <property type="project" value="UniProtKB-KW"/>
</dbReference>
<dbReference type="GeneID" id="13386416"/>
<accession>E9BF72</accession>
<name>A0A3Q8IC02_LEIDO</name>
<dbReference type="Gene3D" id="3.40.50.300">
    <property type="entry name" value="P-loop containing nucleotide triphosphate hydrolases"/>
    <property type="match status" value="1"/>
</dbReference>
<dbReference type="VEuPathDB" id="TriTrypDB:LdBPK_210870.1"/>
<organism evidence="12 16">
    <name type="scientific">Leishmania donovani</name>
    <dbReference type="NCBI Taxonomy" id="5661"/>
    <lineage>
        <taxon>Eukaryota</taxon>
        <taxon>Discoba</taxon>
        <taxon>Euglenozoa</taxon>
        <taxon>Kinetoplastea</taxon>
        <taxon>Metakinetoplastina</taxon>
        <taxon>Trypanosomatida</taxon>
        <taxon>Trypanosomatidae</taxon>
        <taxon>Leishmaniinae</taxon>
        <taxon>Leishmania</taxon>
    </lineage>
</organism>
<sequence>MDARMRELSFKVVLLGEGRVGKTSLISRYVHNAFDEKEASTVQASMYSSKAVPINDASSAPGAIREVDLALWDTAGQERFHALAPMYYRNADGAIIVYDVTDADTLRKVRTWAKELYAVVGEGNIKLVLCGNKADTPLTEREVSEGEGAAMAAELGASHFFASAKTGQNVAEVFSAMATQVVRSREVTGMGGGVAAGGSSGSSGGGAYAGIRGRTPSRSRARRGLMVVTEDGEAVTPGRSSPSEGRVYGGITPPRAHRYGSSGTNQPITLSADDSPDAAAAANSSGCC</sequence>
<keyword evidence="3" id="KW-0813">Transport</keyword>
<dbReference type="VEuPathDB" id="TriTrypDB:LdCL_210013600"/>
<dbReference type="GO" id="GO:0003924">
    <property type="term" value="F:GTPase activity"/>
    <property type="evidence" value="ECO:0007669"/>
    <property type="project" value="InterPro"/>
</dbReference>
<comment type="similarity">
    <text evidence="1">Belongs to the small GTPase superfamily. Rab family.</text>
</comment>
<evidence type="ECO:0000313" key="13">
    <source>
        <dbReference type="EMBL" id="CAC5429820.1"/>
    </source>
</evidence>
<dbReference type="SUPFAM" id="SSF52540">
    <property type="entry name" value="P-loop containing nucleoside triphosphate hydrolases"/>
    <property type="match status" value="1"/>
</dbReference>
<dbReference type="PANTHER" id="PTHR47978">
    <property type="match status" value="1"/>
</dbReference>
<keyword evidence="4" id="KW-0547">Nucleotide-binding</keyword>
<dbReference type="GO" id="GO:0012505">
    <property type="term" value="C:endomembrane system"/>
    <property type="evidence" value="ECO:0007669"/>
    <property type="project" value="UniProtKB-SubCell"/>
</dbReference>
<dbReference type="PROSITE" id="PS51419">
    <property type="entry name" value="RAB"/>
    <property type="match status" value="1"/>
</dbReference>
<evidence type="ECO:0000256" key="6">
    <source>
        <dbReference type="ARBA" id="ARBA00023134"/>
    </source>
</evidence>
<gene>
    <name evidence="14" type="ORF">LDBPK_210870</name>
    <name evidence="12" type="ORF">LdCL_210013600</name>
    <name evidence="13" type="ORF">LDHU3_21.0970</name>
</gene>
<evidence type="ECO:0000313" key="15">
    <source>
        <dbReference type="Proteomes" id="UP000008980"/>
    </source>
</evidence>
<keyword evidence="6" id="KW-0342">GTP-binding</keyword>
<dbReference type="FunFam" id="3.40.50.300:FF:002608">
    <property type="entry name" value="Small GTP-binding protein, putative"/>
    <property type="match status" value="1"/>
</dbReference>
<reference evidence="15" key="3">
    <citation type="submission" date="2011-02" db="EMBL/GenBank/DDBJ databases">
        <title>Whole genome sequencing of Leishmania donovani clinical lines reveals dynamic variation related to drug resistance.</title>
        <authorList>
            <person name="Downing T."/>
            <person name="Imamura H."/>
            <person name="Sanders M."/>
            <person name="Decuypere S."/>
            <person name="Hertz-Fowler C."/>
            <person name="Clark T.G."/>
            <person name="Rijal S."/>
            <person name="Sundar S."/>
            <person name="Quail M.A."/>
            <person name="De Doncker S."/>
            <person name="Maes I."/>
            <person name="Vanaerschot M."/>
            <person name="Stark O."/>
            <person name="Schonian G."/>
            <person name="Dujardin J.C."/>
            <person name="Berriman M."/>
        </authorList>
    </citation>
    <scope>NUCLEOTIDE SEQUENCE [LARGE SCALE GENOMIC DNA]</scope>
    <source>
        <strain evidence="15">BPK282A1</strain>
    </source>
</reference>
<dbReference type="NCBIfam" id="TIGR00231">
    <property type="entry name" value="small_GTP"/>
    <property type="match status" value="1"/>
</dbReference>
<evidence type="ECO:0000313" key="16">
    <source>
        <dbReference type="Proteomes" id="UP000274082"/>
    </source>
</evidence>
<protein>
    <recommendedName>
        <fullName evidence="2">Ras-related protein Rab-21</fullName>
    </recommendedName>
</protein>
<feature type="compositionally biased region" description="Low complexity" evidence="11">
    <location>
        <begin position="271"/>
        <end position="288"/>
    </location>
</feature>
<dbReference type="OrthoDB" id="63533at2759"/>
<evidence type="ECO:0000256" key="2">
    <source>
        <dbReference type="ARBA" id="ARBA00014900"/>
    </source>
</evidence>
<dbReference type="CDD" id="cd04123">
    <property type="entry name" value="Rab21"/>
    <property type="match status" value="1"/>
</dbReference>
<keyword evidence="9" id="KW-0636">Prenylation</keyword>
<proteinExistence type="inferred from homology"/>
<evidence type="ECO:0000256" key="11">
    <source>
        <dbReference type="SAM" id="MobiDB-lite"/>
    </source>
</evidence>
<dbReference type="RefSeq" id="XP_003860604.1">
    <property type="nucleotide sequence ID" value="XM_003860556.1"/>
</dbReference>
<dbReference type="Proteomes" id="UP000274082">
    <property type="component" value="Chromosome 21"/>
</dbReference>
<dbReference type="SMART" id="SM00175">
    <property type="entry name" value="RAB"/>
    <property type="match status" value="1"/>
</dbReference>
<feature type="region of interest" description="Disordered" evidence="11">
    <location>
        <begin position="193"/>
        <end position="288"/>
    </location>
</feature>
<evidence type="ECO:0000256" key="8">
    <source>
        <dbReference type="ARBA" id="ARBA00023288"/>
    </source>
</evidence>
<dbReference type="InterPro" id="IPR001806">
    <property type="entry name" value="Small_GTPase"/>
</dbReference>
<evidence type="ECO:0000256" key="9">
    <source>
        <dbReference type="ARBA" id="ARBA00023289"/>
    </source>
</evidence>
<dbReference type="PROSITE" id="PS51420">
    <property type="entry name" value="RHO"/>
    <property type="match status" value="1"/>
</dbReference>
<evidence type="ECO:0000256" key="7">
    <source>
        <dbReference type="ARBA" id="ARBA00023136"/>
    </source>
</evidence>
<reference evidence="14 15" key="1">
    <citation type="journal article" date="2011" name="Genome Res.">
        <title>Whole genome sequencing of multiple Leishmania donovani clinical isolates provides insights into population structure and mechanisms of drug resistance.</title>
        <authorList>
            <person name="Downing T."/>
            <person name="Imamura H."/>
            <person name="Decuypere S."/>
            <person name="Clark T.G."/>
            <person name="Coombs G.H."/>
            <person name="Cotton J.A."/>
            <person name="Hilley J.D."/>
            <person name="de Doncker S."/>
            <person name="Maes I."/>
            <person name="Mottram J.C."/>
            <person name="Quail M.A."/>
            <person name="Rijal S."/>
            <person name="Sanders M."/>
            <person name="Schonian G."/>
            <person name="Stark O."/>
            <person name="Sundar S."/>
            <person name="Vanaerschot M."/>
            <person name="Hertz-Fowler C."/>
            <person name="Dujardin J.C."/>
            <person name="Berriman M."/>
        </authorList>
    </citation>
    <scope>NUCLEOTIDE SEQUENCE [LARGE SCALE GENOMIC DNA]</scope>
    <source>
        <strain evidence="14 15">BPK282A1</strain>
    </source>
</reference>
<dbReference type="AlphaFoldDB" id="A0A3Q8IC02"/>
<evidence type="ECO:0000313" key="12">
    <source>
        <dbReference type="EMBL" id="AYU78547.1"/>
    </source>
</evidence>
<evidence type="ECO:0000256" key="4">
    <source>
        <dbReference type="ARBA" id="ARBA00022741"/>
    </source>
</evidence>
<keyword evidence="16" id="KW-1185">Reference proteome</keyword>
<dbReference type="InterPro" id="IPR041833">
    <property type="entry name" value="Rab21"/>
</dbReference>
<keyword evidence="7" id="KW-0472">Membrane</keyword>
<dbReference type="InterPro" id="IPR027417">
    <property type="entry name" value="P-loop_NTPase"/>
</dbReference>
<dbReference type="SMART" id="SM00176">
    <property type="entry name" value="RAN"/>
    <property type="match status" value="1"/>
</dbReference>
<feature type="compositionally biased region" description="Gly residues" evidence="11">
    <location>
        <begin position="193"/>
        <end position="208"/>
    </location>
</feature>
<evidence type="ECO:0000256" key="10">
    <source>
        <dbReference type="ARBA" id="ARBA00037868"/>
    </source>
</evidence>
<comment type="subcellular location">
    <subcellularLocation>
        <location evidence="10">Endomembrane system</location>
        <topology evidence="10">Lipid-anchor</topology>
    </subcellularLocation>
</comment>
<keyword evidence="5" id="KW-0653">Protein transport</keyword>
<reference evidence="12 16" key="4">
    <citation type="journal article" date="2018" name="Sci. Rep.">
        <title>A complete Leishmania donovani reference genome identifies novel genetic variations associated with virulence.</title>
        <authorList>
            <person name="Lypaczewski P."/>
            <person name="Hoshizaki J."/>
            <person name="Zhang W.-W."/>
            <person name="McCall L.-I."/>
            <person name="Torcivia-Rodriguez J."/>
            <person name="Simonyan V."/>
            <person name="Kaur A."/>
            <person name="Dewar K."/>
            <person name="Matlashewski G."/>
        </authorList>
    </citation>
    <scope>NUCLEOTIDE SEQUENCE [LARGE SCALE GENOMIC DNA]</scope>
    <source>
        <strain evidence="12 16">LdCL</strain>
    </source>
</reference>
<dbReference type="EMBL" id="FR799608">
    <property type="protein sequence ID" value="CBZ33898.1"/>
    <property type="molecule type" value="Genomic_DNA"/>
</dbReference>
<evidence type="ECO:0000313" key="14">
    <source>
        <dbReference type="EMBL" id="CBZ33898.1"/>
    </source>
</evidence>
<keyword evidence="8" id="KW-0449">Lipoprotein</keyword>
<dbReference type="GO" id="GO:0015031">
    <property type="term" value="P:protein transport"/>
    <property type="evidence" value="ECO:0007669"/>
    <property type="project" value="UniProtKB-KW"/>
</dbReference>
<dbReference type="VEuPathDB" id="TriTrypDB:LDHU3_21.0970"/>